<keyword evidence="10" id="KW-1185">Reference proteome</keyword>
<dbReference type="InterPro" id="IPR020846">
    <property type="entry name" value="MFS_dom"/>
</dbReference>
<feature type="transmembrane region" description="Helical" evidence="7">
    <location>
        <begin position="282"/>
        <end position="300"/>
    </location>
</feature>
<feature type="transmembrane region" description="Helical" evidence="7">
    <location>
        <begin position="306"/>
        <end position="325"/>
    </location>
</feature>
<evidence type="ECO:0000313" key="10">
    <source>
        <dbReference type="Proteomes" id="UP000241048"/>
    </source>
</evidence>
<dbReference type="EMBL" id="PYLO01000003">
    <property type="protein sequence ID" value="PST36843.1"/>
    <property type="molecule type" value="Genomic_DNA"/>
</dbReference>
<dbReference type="GO" id="GO:0022857">
    <property type="term" value="F:transmembrane transporter activity"/>
    <property type="evidence" value="ECO:0007669"/>
    <property type="project" value="InterPro"/>
</dbReference>
<feature type="transmembrane region" description="Helical" evidence="7">
    <location>
        <begin position="72"/>
        <end position="90"/>
    </location>
</feature>
<evidence type="ECO:0000256" key="6">
    <source>
        <dbReference type="ARBA" id="ARBA00023136"/>
    </source>
</evidence>
<dbReference type="InterPro" id="IPR036259">
    <property type="entry name" value="MFS_trans_sf"/>
</dbReference>
<dbReference type="InterPro" id="IPR011701">
    <property type="entry name" value="MFS"/>
</dbReference>
<dbReference type="Pfam" id="PF07690">
    <property type="entry name" value="MFS_1"/>
    <property type="match status" value="1"/>
</dbReference>
<dbReference type="PANTHER" id="PTHR23514:SF3">
    <property type="entry name" value="BYPASS OF STOP CODON PROTEIN 6"/>
    <property type="match status" value="1"/>
</dbReference>
<feature type="transmembrane region" description="Helical" evidence="7">
    <location>
        <begin position="46"/>
        <end position="63"/>
    </location>
</feature>
<comment type="subcellular location">
    <subcellularLocation>
        <location evidence="1">Cell membrane</location>
        <topology evidence="1">Multi-pass membrane protein</topology>
    </subcellularLocation>
</comment>
<evidence type="ECO:0000259" key="8">
    <source>
        <dbReference type="PROSITE" id="PS50850"/>
    </source>
</evidence>
<dbReference type="GO" id="GO:0005886">
    <property type="term" value="C:plasma membrane"/>
    <property type="evidence" value="ECO:0007669"/>
    <property type="project" value="UniProtKB-SubCell"/>
</dbReference>
<feature type="transmembrane region" description="Helical" evidence="7">
    <location>
        <begin position="131"/>
        <end position="153"/>
    </location>
</feature>
<evidence type="ECO:0000313" key="9">
    <source>
        <dbReference type="EMBL" id="PST36843.1"/>
    </source>
</evidence>
<keyword evidence="3" id="KW-0813">Transport</keyword>
<dbReference type="Gene3D" id="1.20.1250.20">
    <property type="entry name" value="MFS general substrate transporter like domains"/>
    <property type="match status" value="1"/>
</dbReference>
<feature type="transmembrane region" description="Helical" evidence="7">
    <location>
        <begin position="159"/>
        <end position="177"/>
    </location>
</feature>
<dbReference type="RefSeq" id="WP_107001062.1">
    <property type="nucleotide sequence ID" value="NZ_JAQDZI010000006.1"/>
</dbReference>
<organism evidence="9 10">
    <name type="scientific">Clostridium fessum</name>
    <dbReference type="NCBI Taxonomy" id="2126740"/>
    <lineage>
        <taxon>Bacteria</taxon>
        <taxon>Bacillati</taxon>
        <taxon>Bacillota</taxon>
        <taxon>Clostridia</taxon>
        <taxon>Eubacteriales</taxon>
        <taxon>Clostridiaceae</taxon>
        <taxon>Clostridium</taxon>
    </lineage>
</organism>
<feature type="transmembrane region" description="Helical" evidence="7">
    <location>
        <begin position="371"/>
        <end position="390"/>
    </location>
</feature>
<dbReference type="PANTHER" id="PTHR23514">
    <property type="entry name" value="BYPASS OF STOP CODON PROTEIN 6"/>
    <property type="match status" value="1"/>
</dbReference>
<gene>
    <name evidence="9" type="ORF">C7U56_09780</name>
</gene>
<evidence type="ECO:0000256" key="3">
    <source>
        <dbReference type="ARBA" id="ARBA00022448"/>
    </source>
</evidence>
<keyword evidence="6 7" id="KW-0472">Membrane</keyword>
<comment type="caution">
    <text evidence="9">The sequence shown here is derived from an EMBL/GenBank/DDBJ whole genome shotgun (WGS) entry which is preliminary data.</text>
</comment>
<dbReference type="Proteomes" id="UP000241048">
    <property type="component" value="Unassembled WGS sequence"/>
</dbReference>
<keyword evidence="5 7" id="KW-1133">Transmembrane helix</keyword>
<proteinExistence type="inferred from homology"/>
<feature type="domain" description="Major facilitator superfamily (MFS) profile" evidence="8">
    <location>
        <begin position="1"/>
        <end position="395"/>
    </location>
</feature>
<evidence type="ECO:0000256" key="7">
    <source>
        <dbReference type="SAM" id="Phobius"/>
    </source>
</evidence>
<name>A0A2T3FNL5_9CLOT</name>
<dbReference type="AlphaFoldDB" id="A0A2T3FNL5"/>
<dbReference type="InterPro" id="IPR051788">
    <property type="entry name" value="MFS_Transporter"/>
</dbReference>
<dbReference type="SUPFAM" id="SSF103473">
    <property type="entry name" value="MFS general substrate transporter"/>
    <property type="match status" value="1"/>
</dbReference>
<feature type="transmembrane region" description="Helical" evidence="7">
    <location>
        <begin position="253"/>
        <end position="270"/>
    </location>
</feature>
<reference evidence="9 10" key="1">
    <citation type="submission" date="2018-03" db="EMBL/GenBank/DDBJ databases">
        <title>Lachnoclostridium SNUG30386 gen.nov., sp.nov., isolated from human faeces.</title>
        <authorList>
            <person name="Seo B."/>
            <person name="Jeon K."/>
            <person name="Ko G."/>
        </authorList>
    </citation>
    <scope>NUCLEOTIDE SEQUENCE [LARGE SCALE GENOMIC DNA]</scope>
    <source>
        <strain evidence="9 10">SNUG30386</strain>
    </source>
</reference>
<feature type="transmembrane region" description="Helical" evidence="7">
    <location>
        <begin position="337"/>
        <end position="359"/>
    </location>
</feature>
<feature type="transmembrane region" description="Helical" evidence="7">
    <location>
        <begin position="96"/>
        <end position="119"/>
    </location>
</feature>
<feature type="transmembrane region" description="Helical" evidence="7">
    <location>
        <begin position="215"/>
        <end position="233"/>
    </location>
</feature>
<keyword evidence="4 7" id="KW-0812">Transmembrane</keyword>
<evidence type="ECO:0000256" key="1">
    <source>
        <dbReference type="ARBA" id="ARBA00004651"/>
    </source>
</evidence>
<dbReference type="PROSITE" id="PS50850">
    <property type="entry name" value="MFS"/>
    <property type="match status" value="1"/>
</dbReference>
<protein>
    <submittedName>
        <fullName evidence="9">MFS transporter</fullName>
    </submittedName>
</protein>
<evidence type="ECO:0000256" key="2">
    <source>
        <dbReference type="ARBA" id="ARBA00008335"/>
    </source>
</evidence>
<evidence type="ECO:0000256" key="4">
    <source>
        <dbReference type="ARBA" id="ARBA00022692"/>
    </source>
</evidence>
<comment type="similarity">
    <text evidence="2">Belongs to the major facilitator superfamily.</text>
</comment>
<sequence length="395" mass="42835">MKEQMKKIALLSLSLILTSAYSVSIVLPSLLQHFSEYTTAQVEMLISAPSFAITVMIVLNAWLSRYMKDRPMIVGGLLLLSVSGMVPVFVQEYPVMFASRIFLGIGIGLINAKAISIFSEYYEGREKAALLGYRGSAEVLGSAVMTLVAGKLVLIRWNLAFWVYALGFVIVLLYLVWVPGNMEPGQSAGSQSAGGEKESLEAEEDGKRKCWKKEVLPIAYALFAGFVICIYCSNSLRVPMLILEKKLGTESEASIILTLMMLMGIAAGVYFGKLTMWWKEKLPGVGCLMLGAGMLLTAYAGNLPLIGIGISIVGFFYTVLVTYSFHQISEQIPQSSINTATSIVLVGCNLGAACSPFVLKWMGRFSEGVSVPFVGYAGMMGVLGIVLIVVTGRKK</sequence>
<accession>A0A2T3FNL5</accession>
<evidence type="ECO:0000256" key="5">
    <source>
        <dbReference type="ARBA" id="ARBA00022989"/>
    </source>
</evidence>